<evidence type="ECO:0000256" key="3">
    <source>
        <dbReference type="ARBA" id="ARBA00022643"/>
    </source>
</evidence>
<feature type="binding site" evidence="7">
    <location>
        <begin position="317"/>
        <end position="318"/>
    </location>
    <ligand>
        <name>FMN</name>
        <dbReference type="ChEBI" id="CHEBI:58210"/>
    </ligand>
</feature>
<reference evidence="9" key="1">
    <citation type="submission" date="2006-10" db="EMBL/GenBank/DDBJ databases">
        <title>Complete sequence of Solibacter usitatus Ellin6076.</title>
        <authorList>
            <consortium name="US DOE Joint Genome Institute"/>
            <person name="Copeland A."/>
            <person name="Lucas S."/>
            <person name="Lapidus A."/>
            <person name="Barry K."/>
            <person name="Detter J.C."/>
            <person name="Glavina del Rio T."/>
            <person name="Hammon N."/>
            <person name="Israni S."/>
            <person name="Dalin E."/>
            <person name="Tice H."/>
            <person name="Pitluck S."/>
            <person name="Thompson L.S."/>
            <person name="Brettin T."/>
            <person name="Bruce D."/>
            <person name="Han C."/>
            <person name="Tapia R."/>
            <person name="Gilna P."/>
            <person name="Schmutz J."/>
            <person name="Larimer F."/>
            <person name="Land M."/>
            <person name="Hauser L."/>
            <person name="Kyrpides N."/>
            <person name="Mikhailova N."/>
            <person name="Janssen P.H."/>
            <person name="Kuske C.R."/>
            <person name="Richardson P."/>
        </authorList>
    </citation>
    <scope>NUCLEOTIDE SEQUENCE</scope>
    <source>
        <strain evidence="9">Ellin6076</strain>
    </source>
</reference>
<dbReference type="FunFam" id="3.20.20.70:FF:000056">
    <property type="entry name" value="hydroxyacid oxidase 2"/>
    <property type="match status" value="1"/>
</dbReference>
<feature type="binding site" evidence="7">
    <location>
        <position position="157"/>
    </location>
    <ligand>
        <name>glyoxylate</name>
        <dbReference type="ChEBI" id="CHEBI:36655"/>
    </ligand>
</feature>
<dbReference type="KEGG" id="sus:Acid_7243"/>
<dbReference type="FunCoup" id="Q01QB6">
    <property type="interactions" value="335"/>
</dbReference>
<feature type="binding site" evidence="7">
    <location>
        <position position="192"/>
    </location>
    <ligand>
        <name>glyoxylate</name>
        <dbReference type="ChEBI" id="CHEBI:36655"/>
    </ligand>
</feature>
<evidence type="ECO:0000256" key="7">
    <source>
        <dbReference type="PIRSR" id="PIRSR000138-2"/>
    </source>
</evidence>
<keyword evidence="4" id="KW-0560">Oxidoreductase</keyword>
<dbReference type="PANTHER" id="PTHR10578">
    <property type="entry name" value="S -2-HYDROXY-ACID OXIDASE-RELATED"/>
    <property type="match status" value="1"/>
</dbReference>
<dbReference type="InterPro" id="IPR037396">
    <property type="entry name" value="FMN_HAD"/>
</dbReference>
<dbReference type="GO" id="GO:0005737">
    <property type="term" value="C:cytoplasm"/>
    <property type="evidence" value="ECO:0007669"/>
    <property type="project" value="UniProtKB-ARBA"/>
</dbReference>
<protein>
    <submittedName>
        <fullName evidence="9">FMN-dependent alpha-hydroxy acid dehydrogenase</fullName>
    </submittedName>
</protein>
<dbReference type="Pfam" id="PF01070">
    <property type="entry name" value="FMN_dh"/>
    <property type="match status" value="1"/>
</dbReference>
<evidence type="ECO:0000256" key="4">
    <source>
        <dbReference type="ARBA" id="ARBA00023002"/>
    </source>
</evidence>
<dbReference type="GO" id="GO:0016491">
    <property type="term" value="F:oxidoreductase activity"/>
    <property type="evidence" value="ECO:0007669"/>
    <property type="project" value="UniProtKB-KW"/>
</dbReference>
<dbReference type="InParanoid" id="Q01QB6"/>
<evidence type="ECO:0000313" key="9">
    <source>
        <dbReference type="EMBL" id="ABJ88154.1"/>
    </source>
</evidence>
<feature type="binding site" evidence="7">
    <location>
        <position position="261"/>
    </location>
    <ligand>
        <name>FMN</name>
        <dbReference type="ChEBI" id="CHEBI:58210"/>
    </ligand>
</feature>
<dbReference type="CDD" id="cd02809">
    <property type="entry name" value="alpha_hydroxyacid_oxid_FMN"/>
    <property type="match status" value="1"/>
</dbReference>
<organism evidence="9">
    <name type="scientific">Solibacter usitatus (strain Ellin6076)</name>
    <dbReference type="NCBI Taxonomy" id="234267"/>
    <lineage>
        <taxon>Bacteria</taxon>
        <taxon>Pseudomonadati</taxon>
        <taxon>Acidobacteriota</taxon>
        <taxon>Terriglobia</taxon>
        <taxon>Bryobacterales</taxon>
        <taxon>Solibacteraceae</taxon>
        <taxon>Candidatus Solibacter</taxon>
    </lineage>
</organism>
<comment type="similarity">
    <text evidence="5">Belongs to the FMN-dependent alpha-hydroxy acid dehydrogenase family.</text>
</comment>
<gene>
    <name evidence="9" type="ordered locus">Acid_7243</name>
</gene>
<feature type="binding site" evidence="7">
    <location>
        <position position="239"/>
    </location>
    <ligand>
        <name>FMN</name>
        <dbReference type="ChEBI" id="CHEBI:58210"/>
    </ligand>
</feature>
<dbReference type="AlphaFoldDB" id="Q01QB6"/>
<accession>Q01QB6</accession>
<dbReference type="InterPro" id="IPR000262">
    <property type="entry name" value="FMN-dep_DH"/>
</dbReference>
<keyword evidence="2 7" id="KW-0285">Flavoprotein</keyword>
<dbReference type="Gene3D" id="3.20.20.70">
    <property type="entry name" value="Aldolase class I"/>
    <property type="match status" value="1"/>
</dbReference>
<feature type="binding site" evidence="7">
    <location>
        <position position="266"/>
    </location>
    <ligand>
        <name>glyoxylate</name>
        <dbReference type="ChEBI" id="CHEBI:36655"/>
    </ligand>
</feature>
<evidence type="ECO:0000256" key="2">
    <source>
        <dbReference type="ARBA" id="ARBA00022630"/>
    </source>
</evidence>
<sequence length="365" mass="39213" precursor="true">MIDPPMITRRGAMLSAVAAALARGQSGMEKLLSLYDFETEAHTKISHGAWERISGGAADEITLRWNREAYDHIRLKPRVLVDVSKIDTRVNLLGAELPFPILLAPTGGQGFIHPDGDAAAARGAAAAHATYVISSSASMRVEDVARASTGTVWFQLYVQKDRGFTREMVRRAEDAGCRALCVTVDSPTFGLRNREERAKGELPERQLPNLQGKDYLDPSLTWKDIEWLQGIARRPVLLKGILNPDDAAIAAKAGASGIVVSNHGARNLDTVPATIDALPLVVEKVAGRAPVIVDGGIRRGTDVIKALALGAAAVQIGRPYLWGLGVSGAEGVTRVVEILRKELELAMALMGRPTIASITRSALWP</sequence>
<proteinExistence type="inferred from homology"/>
<evidence type="ECO:0000256" key="5">
    <source>
        <dbReference type="ARBA" id="ARBA00024042"/>
    </source>
</evidence>
<feature type="binding site" evidence="7">
    <location>
        <position position="263"/>
    </location>
    <ligand>
        <name>glyoxylate</name>
        <dbReference type="ChEBI" id="CHEBI:36655"/>
    </ligand>
</feature>
<evidence type="ECO:0000259" key="8">
    <source>
        <dbReference type="PROSITE" id="PS51349"/>
    </source>
</evidence>
<feature type="binding site" evidence="7">
    <location>
        <begin position="294"/>
        <end position="298"/>
    </location>
    <ligand>
        <name>FMN</name>
        <dbReference type="ChEBI" id="CHEBI:58210"/>
    </ligand>
</feature>
<evidence type="ECO:0000256" key="1">
    <source>
        <dbReference type="ARBA" id="ARBA00001917"/>
    </source>
</evidence>
<dbReference type="PIRSF" id="PIRSF000138">
    <property type="entry name" value="Al-hdrx_acd_dh"/>
    <property type="match status" value="1"/>
</dbReference>
<dbReference type="STRING" id="234267.Acid_7243"/>
<feature type="binding site" evidence="7">
    <location>
        <position position="155"/>
    </location>
    <ligand>
        <name>FMN</name>
        <dbReference type="ChEBI" id="CHEBI:58210"/>
    </ligand>
</feature>
<dbReference type="InterPro" id="IPR012133">
    <property type="entry name" value="Alpha-hydoxy_acid_DH_FMN"/>
</dbReference>
<feature type="binding site" evidence="7">
    <location>
        <position position="183"/>
    </location>
    <ligand>
        <name>FMN</name>
        <dbReference type="ChEBI" id="CHEBI:58210"/>
    </ligand>
</feature>
<dbReference type="PROSITE" id="PS51349">
    <property type="entry name" value="FMN_HYDROXY_ACID_DH_2"/>
    <property type="match status" value="1"/>
</dbReference>
<name>Q01QB6_SOLUE</name>
<dbReference type="GO" id="GO:0010181">
    <property type="term" value="F:FMN binding"/>
    <property type="evidence" value="ECO:0007669"/>
    <property type="project" value="InterPro"/>
</dbReference>
<feature type="domain" description="FMN hydroxy acid dehydrogenase" evidence="8">
    <location>
        <begin position="26"/>
        <end position="365"/>
    </location>
</feature>
<feature type="binding site" evidence="7">
    <location>
        <begin position="105"/>
        <end position="107"/>
    </location>
    <ligand>
        <name>FMN</name>
        <dbReference type="ChEBI" id="CHEBI:58210"/>
    </ligand>
</feature>
<feature type="active site" description="Proton acceptor" evidence="6">
    <location>
        <position position="263"/>
    </location>
</feature>
<dbReference type="PANTHER" id="PTHR10578:SF107">
    <property type="entry name" value="2-HYDROXYACID OXIDASE 1"/>
    <property type="match status" value="1"/>
</dbReference>
<evidence type="ECO:0000256" key="6">
    <source>
        <dbReference type="PIRSR" id="PIRSR000138-1"/>
    </source>
</evidence>
<dbReference type="HOGENOM" id="CLU_020639_0_0_0"/>
<comment type="cofactor">
    <cofactor evidence="1">
        <name>FMN</name>
        <dbReference type="ChEBI" id="CHEBI:58210"/>
    </cofactor>
</comment>
<keyword evidence="3 7" id="KW-0288">FMN</keyword>
<dbReference type="SUPFAM" id="SSF51395">
    <property type="entry name" value="FMN-linked oxidoreductases"/>
    <property type="match status" value="1"/>
</dbReference>
<dbReference type="InterPro" id="IPR013785">
    <property type="entry name" value="Aldolase_TIM"/>
</dbReference>
<dbReference type="eggNOG" id="COG1304">
    <property type="taxonomic scope" value="Bacteria"/>
</dbReference>
<dbReference type="EMBL" id="CP000473">
    <property type="protein sequence ID" value="ABJ88154.1"/>
    <property type="molecule type" value="Genomic_DNA"/>
</dbReference>
<feature type="binding site" evidence="7">
    <location>
        <position position="134"/>
    </location>
    <ligand>
        <name>FMN</name>
        <dbReference type="ChEBI" id="CHEBI:58210"/>
    </ligand>
</feature>